<dbReference type="GO" id="GO:0016301">
    <property type="term" value="F:kinase activity"/>
    <property type="evidence" value="ECO:0007669"/>
    <property type="project" value="UniProtKB-KW"/>
</dbReference>
<dbReference type="NCBIfam" id="TIGR01498">
    <property type="entry name" value="folK"/>
    <property type="match status" value="1"/>
</dbReference>
<dbReference type="InterPro" id="IPR000550">
    <property type="entry name" value="Hppk"/>
</dbReference>
<evidence type="ECO:0000259" key="13">
    <source>
        <dbReference type="Pfam" id="PF01288"/>
    </source>
</evidence>
<keyword evidence="5 14" id="KW-0808">Transferase</keyword>
<evidence type="ECO:0000256" key="9">
    <source>
        <dbReference type="ARBA" id="ARBA00022909"/>
    </source>
</evidence>
<evidence type="ECO:0000256" key="4">
    <source>
        <dbReference type="ARBA" id="ARBA00016218"/>
    </source>
</evidence>
<comment type="pathway">
    <text evidence="1">Cofactor biosynthesis; tetrahydrofolate biosynthesis; 2-amino-4-hydroxy-6-hydroxymethyl-7,8-dihydropteridine diphosphate from 7,8-dihydroneopterin triphosphate: step 4/4.</text>
</comment>
<evidence type="ECO:0000256" key="2">
    <source>
        <dbReference type="ARBA" id="ARBA00005810"/>
    </source>
</evidence>
<evidence type="ECO:0000256" key="3">
    <source>
        <dbReference type="ARBA" id="ARBA00013253"/>
    </source>
</evidence>
<dbReference type="AlphaFoldDB" id="D2UCY7"/>
<protein>
    <recommendedName>
        <fullName evidence="4">2-amino-4-hydroxy-6-hydroxymethyldihydropteridine pyrophosphokinase</fullName>
        <ecNumber evidence="3">2.7.6.3</ecNumber>
    </recommendedName>
    <alternativeName>
        <fullName evidence="11">6-hydroxymethyl-7,8-dihydropterin pyrophosphokinase</fullName>
    </alternativeName>
    <alternativeName>
        <fullName evidence="12">7,8-dihydro-6-hydroxymethylpterin-pyrophosphokinase</fullName>
    </alternativeName>
</protein>
<evidence type="ECO:0000256" key="7">
    <source>
        <dbReference type="ARBA" id="ARBA00022777"/>
    </source>
</evidence>
<evidence type="ECO:0000256" key="6">
    <source>
        <dbReference type="ARBA" id="ARBA00022741"/>
    </source>
</evidence>
<dbReference type="RefSeq" id="WP_012915360.1">
    <property type="nucleotide sequence ID" value="NC_013722.1"/>
</dbReference>
<feature type="domain" description="7,8-dihydro-6-hydroxymethylpterin-pyrophosphokinase" evidence="13">
    <location>
        <begin position="6"/>
        <end position="129"/>
    </location>
</feature>
<dbReference type="GO" id="GO:0046654">
    <property type="term" value="P:tetrahydrofolate biosynthetic process"/>
    <property type="evidence" value="ECO:0007669"/>
    <property type="project" value="UniProtKB-UniPathway"/>
</dbReference>
<accession>D2UCY7</accession>
<organism evidence="14 15">
    <name type="scientific">Xanthomonas albilineans (strain GPE PC73 / CFBP 7063)</name>
    <dbReference type="NCBI Taxonomy" id="380358"/>
    <lineage>
        <taxon>Bacteria</taxon>
        <taxon>Pseudomonadati</taxon>
        <taxon>Pseudomonadota</taxon>
        <taxon>Gammaproteobacteria</taxon>
        <taxon>Lysobacterales</taxon>
        <taxon>Lysobacteraceae</taxon>
        <taxon>Xanthomonas</taxon>
    </lineage>
</organism>
<evidence type="ECO:0000313" key="15">
    <source>
        <dbReference type="Proteomes" id="UP000001890"/>
    </source>
</evidence>
<dbReference type="PATRIC" id="fig|29447.3.peg.833"/>
<evidence type="ECO:0000256" key="12">
    <source>
        <dbReference type="ARBA" id="ARBA00033413"/>
    </source>
</evidence>
<dbReference type="OrthoDB" id="9790168at2"/>
<name>D2UCY7_XANAP</name>
<dbReference type="SUPFAM" id="SSF55083">
    <property type="entry name" value="6-hydroxymethyl-7,8-dihydropterin pyrophosphokinase, HPPK"/>
    <property type="match status" value="1"/>
</dbReference>
<reference evidence="14 15" key="1">
    <citation type="journal article" date="2009" name="BMC Genomics">
        <title>The complete genome sequence of Xanthomonas albilineans provides new insights into the reductive genome evolution of the xylem-limited Xanthomonadaceae.</title>
        <authorList>
            <person name="Pieretti I."/>
            <person name="Royer M."/>
            <person name="Barbe V."/>
            <person name="Carrere S."/>
            <person name="Koebnik R."/>
            <person name="Cociancich S."/>
            <person name="Couloux A."/>
            <person name="Darrasse A."/>
            <person name="Gouzy J."/>
            <person name="Jacques M.A."/>
            <person name="Lauber E."/>
            <person name="Manceau C."/>
            <person name="Mangenot S."/>
            <person name="Poussier S."/>
            <person name="Segurens B."/>
            <person name="Szurek B."/>
            <person name="Verdier V."/>
            <person name="Arlat M."/>
            <person name="Rott P."/>
        </authorList>
    </citation>
    <scope>NUCLEOTIDE SEQUENCE [LARGE SCALE GENOMIC DNA]</scope>
    <source>
        <strain evidence="15">GPE PC73 / CFBP 7063</strain>
    </source>
</reference>
<sequence>MTTVLLSLGSNLRPQHHLAVALEALHERFGPIVVSPTYRTAAVGFDGAAFLNNAVALQTDWGLIPLDAWLHALEDAHGRDRNGPRFGDRTLDIDIVFYGDCIAEGPGNLRIPRPELRHAFVLKPLADIAADFVDPISGLTLGALWRAHAEHGAVFEVVALEGAGTPG</sequence>
<dbReference type="PANTHER" id="PTHR43071:SF1">
    <property type="entry name" value="2-AMINO-4-HYDROXY-6-HYDROXYMETHYLDIHYDROPTERIDINE PYROPHOSPHOKINASE"/>
    <property type="match status" value="1"/>
</dbReference>
<dbReference type="eggNOG" id="COG0801">
    <property type="taxonomic scope" value="Bacteria"/>
</dbReference>
<dbReference type="GeneID" id="57876152"/>
<dbReference type="EC" id="2.7.6.3" evidence="3"/>
<keyword evidence="9" id="KW-0289">Folate biosynthesis</keyword>
<gene>
    <name evidence="14" type="primary">folK</name>
    <name evidence="14" type="ordered locus">XALc_0832</name>
</gene>
<dbReference type="GO" id="GO:0003848">
    <property type="term" value="F:2-amino-4-hydroxy-6-hydroxymethyldihydropteridine diphosphokinase activity"/>
    <property type="evidence" value="ECO:0007669"/>
    <property type="project" value="UniProtKB-EC"/>
</dbReference>
<dbReference type="Proteomes" id="UP000001890">
    <property type="component" value="Chromosome"/>
</dbReference>
<comment type="function">
    <text evidence="10">Catalyzes the transfer of pyrophosphate from adenosine triphosphate (ATP) to 6-hydroxymethyl-7,8-dihydropterin, an enzymatic step in folate biosynthesis pathway.</text>
</comment>
<keyword evidence="7 14" id="KW-0418">Kinase</keyword>
<comment type="similarity">
    <text evidence="2">Belongs to the HPPK family.</text>
</comment>
<dbReference type="GO" id="GO:0005524">
    <property type="term" value="F:ATP binding"/>
    <property type="evidence" value="ECO:0007669"/>
    <property type="project" value="UniProtKB-KW"/>
</dbReference>
<proteinExistence type="inferred from homology"/>
<evidence type="ECO:0000256" key="1">
    <source>
        <dbReference type="ARBA" id="ARBA00005051"/>
    </source>
</evidence>
<evidence type="ECO:0000256" key="10">
    <source>
        <dbReference type="ARBA" id="ARBA00029409"/>
    </source>
</evidence>
<evidence type="ECO:0000256" key="11">
    <source>
        <dbReference type="ARBA" id="ARBA00029766"/>
    </source>
</evidence>
<keyword evidence="8" id="KW-0067">ATP-binding</keyword>
<keyword evidence="6" id="KW-0547">Nucleotide-binding</keyword>
<dbReference type="PANTHER" id="PTHR43071">
    <property type="entry name" value="2-AMINO-4-HYDROXY-6-HYDROXYMETHYLDIHYDROPTERIDINE PYROPHOSPHOKINASE"/>
    <property type="match status" value="1"/>
</dbReference>
<evidence type="ECO:0000256" key="5">
    <source>
        <dbReference type="ARBA" id="ARBA00022679"/>
    </source>
</evidence>
<evidence type="ECO:0000256" key="8">
    <source>
        <dbReference type="ARBA" id="ARBA00022840"/>
    </source>
</evidence>
<dbReference type="GO" id="GO:0046656">
    <property type="term" value="P:folic acid biosynthetic process"/>
    <property type="evidence" value="ECO:0007669"/>
    <property type="project" value="UniProtKB-KW"/>
</dbReference>
<keyword evidence="15" id="KW-1185">Reference proteome</keyword>
<dbReference type="Pfam" id="PF01288">
    <property type="entry name" value="HPPK"/>
    <property type="match status" value="1"/>
</dbReference>
<dbReference type="Gene3D" id="3.30.70.560">
    <property type="entry name" value="7,8-Dihydro-6-hydroxymethylpterin-pyrophosphokinase HPPK"/>
    <property type="match status" value="1"/>
</dbReference>
<dbReference type="UniPathway" id="UPA00077">
    <property type="reaction ID" value="UER00155"/>
</dbReference>
<dbReference type="EMBL" id="FP565176">
    <property type="protein sequence ID" value="CBA15350.1"/>
    <property type="molecule type" value="Genomic_DNA"/>
</dbReference>
<dbReference type="STRING" id="380358.XALC_0832"/>
<dbReference type="CDD" id="cd00483">
    <property type="entry name" value="HPPK"/>
    <property type="match status" value="1"/>
</dbReference>
<evidence type="ECO:0000313" key="14">
    <source>
        <dbReference type="EMBL" id="CBA15350.1"/>
    </source>
</evidence>
<dbReference type="InterPro" id="IPR035907">
    <property type="entry name" value="Hppk_sf"/>
</dbReference>
<dbReference type="KEGG" id="xal:XALC_0832"/>